<dbReference type="EMBL" id="AVOT02005797">
    <property type="protein sequence ID" value="MBW0480007.1"/>
    <property type="molecule type" value="Genomic_DNA"/>
</dbReference>
<name>A0A9Q3CAA7_9BASI</name>
<evidence type="ECO:0000313" key="1">
    <source>
        <dbReference type="EMBL" id="MBW0480007.1"/>
    </source>
</evidence>
<reference evidence="1" key="1">
    <citation type="submission" date="2021-03" db="EMBL/GenBank/DDBJ databases">
        <title>Draft genome sequence of rust myrtle Austropuccinia psidii MF-1, a brazilian biotype.</title>
        <authorList>
            <person name="Quecine M.C."/>
            <person name="Pachon D.M.R."/>
            <person name="Bonatelli M.L."/>
            <person name="Correr F.H."/>
            <person name="Franceschini L.M."/>
            <person name="Leite T.F."/>
            <person name="Margarido G.R.A."/>
            <person name="Almeida C.A."/>
            <person name="Ferrarezi J.A."/>
            <person name="Labate C.A."/>
        </authorList>
    </citation>
    <scope>NUCLEOTIDE SEQUENCE</scope>
    <source>
        <strain evidence="1">MF-1</strain>
    </source>
</reference>
<keyword evidence="2" id="KW-1185">Reference proteome</keyword>
<comment type="caution">
    <text evidence="1">The sequence shown here is derived from an EMBL/GenBank/DDBJ whole genome shotgun (WGS) entry which is preliminary data.</text>
</comment>
<proteinExistence type="predicted"/>
<dbReference type="AlphaFoldDB" id="A0A9Q3CAA7"/>
<sequence length="318" mass="35962">MLQNTSFLVCCTNLVLSSPITNRTGKVFEQMYQKYCKSSSKLFQHIRIVPNHHYVLHIREQMELWGPMGGVSEFWGENMVGILQKVWTSEKFGEMEKTIMNKVIVWQKLMASRGLDQYLQSNGSVIEASKTHDFVLVDNVYLLLLAHVTETHHGFKIRNAYMLPHTPKCLILRPTATSLAMWMGVNHIKVSPIPPHNCIVFRNGEHIEYGLVQEVLQFNDPLGGSRTSILICGINNRFAKDLNSPRKNFQFLCYMIKVVIGEVSTIKRFISPTKIISNAAYQLLPANTFGIGANGITLTPINKPGHLLINEDSTASLF</sequence>
<organism evidence="1 2">
    <name type="scientific">Austropuccinia psidii MF-1</name>
    <dbReference type="NCBI Taxonomy" id="1389203"/>
    <lineage>
        <taxon>Eukaryota</taxon>
        <taxon>Fungi</taxon>
        <taxon>Dikarya</taxon>
        <taxon>Basidiomycota</taxon>
        <taxon>Pucciniomycotina</taxon>
        <taxon>Pucciniomycetes</taxon>
        <taxon>Pucciniales</taxon>
        <taxon>Sphaerophragmiaceae</taxon>
        <taxon>Austropuccinia</taxon>
    </lineage>
</organism>
<dbReference type="OrthoDB" id="2518099at2759"/>
<accession>A0A9Q3CAA7</accession>
<evidence type="ECO:0000313" key="2">
    <source>
        <dbReference type="Proteomes" id="UP000765509"/>
    </source>
</evidence>
<gene>
    <name evidence="1" type="ORF">O181_019722</name>
</gene>
<protein>
    <submittedName>
        <fullName evidence="1">Uncharacterized protein</fullName>
    </submittedName>
</protein>
<dbReference type="Proteomes" id="UP000765509">
    <property type="component" value="Unassembled WGS sequence"/>
</dbReference>